<keyword evidence="1" id="KW-0408">Iron</keyword>
<dbReference type="Pfam" id="PF04023">
    <property type="entry name" value="FeoA"/>
    <property type="match status" value="1"/>
</dbReference>
<dbReference type="SUPFAM" id="SSF50037">
    <property type="entry name" value="C-terminal domain of transcriptional repressors"/>
    <property type="match status" value="1"/>
</dbReference>
<accession>A0A382X6G2</accession>
<dbReference type="InterPro" id="IPR008988">
    <property type="entry name" value="Transcriptional_repressor_C"/>
</dbReference>
<evidence type="ECO:0000313" key="3">
    <source>
        <dbReference type="EMBL" id="SVD66776.1"/>
    </source>
</evidence>
<dbReference type="InterPro" id="IPR038157">
    <property type="entry name" value="FeoA_core_dom"/>
</dbReference>
<dbReference type="Gene3D" id="2.30.30.90">
    <property type="match status" value="1"/>
</dbReference>
<gene>
    <name evidence="3" type="ORF">METZ01_LOCUS419630</name>
</gene>
<dbReference type="EMBL" id="UINC01165405">
    <property type="protein sequence ID" value="SVD66776.1"/>
    <property type="molecule type" value="Genomic_DNA"/>
</dbReference>
<feature type="domain" description="Ferrous iron transporter FeoA-like" evidence="2">
    <location>
        <begin position="6"/>
        <end position="51"/>
    </location>
</feature>
<proteinExistence type="predicted"/>
<organism evidence="3">
    <name type="scientific">marine metagenome</name>
    <dbReference type="NCBI Taxonomy" id="408172"/>
    <lineage>
        <taxon>unclassified sequences</taxon>
        <taxon>metagenomes</taxon>
        <taxon>ecological metagenomes</taxon>
    </lineage>
</organism>
<evidence type="ECO:0000256" key="1">
    <source>
        <dbReference type="ARBA" id="ARBA00023004"/>
    </source>
</evidence>
<sequence length="53" mass="5939">EFVEFLNKNKVLPGNKISITELSVTRGIITIKINKTTVDLGLNIAKTIWVKNI</sequence>
<name>A0A382X6G2_9ZZZZ</name>
<feature type="non-terminal residue" evidence="3">
    <location>
        <position position="1"/>
    </location>
</feature>
<reference evidence="3" key="1">
    <citation type="submission" date="2018-05" db="EMBL/GenBank/DDBJ databases">
        <authorList>
            <person name="Lanie J.A."/>
            <person name="Ng W.-L."/>
            <person name="Kazmierczak K.M."/>
            <person name="Andrzejewski T.M."/>
            <person name="Davidsen T.M."/>
            <person name="Wayne K.J."/>
            <person name="Tettelin H."/>
            <person name="Glass J.I."/>
            <person name="Rusch D."/>
            <person name="Podicherti R."/>
            <person name="Tsui H.-C.T."/>
            <person name="Winkler M.E."/>
        </authorList>
    </citation>
    <scope>NUCLEOTIDE SEQUENCE</scope>
</reference>
<dbReference type="GO" id="GO:0046914">
    <property type="term" value="F:transition metal ion binding"/>
    <property type="evidence" value="ECO:0007669"/>
    <property type="project" value="InterPro"/>
</dbReference>
<protein>
    <recommendedName>
        <fullName evidence="2">Ferrous iron transporter FeoA-like domain-containing protein</fullName>
    </recommendedName>
</protein>
<dbReference type="AlphaFoldDB" id="A0A382X6G2"/>
<dbReference type="InterPro" id="IPR007167">
    <property type="entry name" value="Fe-transptr_FeoA-like"/>
</dbReference>
<evidence type="ECO:0000259" key="2">
    <source>
        <dbReference type="Pfam" id="PF04023"/>
    </source>
</evidence>